<protein>
    <submittedName>
        <fullName evidence="1">DUF4304 domain-containing protein</fullName>
    </submittedName>
</protein>
<proteinExistence type="predicted"/>
<dbReference type="Pfam" id="PF14137">
    <property type="entry name" value="DUF4304"/>
    <property type="match status" value="1"/>
</dbReference>
<dbReference type="Proteomes" id="UP001214756">
    <property type="component" value="Chromosome"/>
</dbReference>
<gene>
    <name evidence="1" type="ORF">PWF71_06825</name>
</gene>
<accession>A0AAJ5VDM8</accession>
<name>A0AAJ5VDM8_MICMQ</name>
<evidence type="ECO:0000313" key="1">
    <source>
        <dbReference type="EMBL" id="WEF22381.1"/>
    </source>
</evidence>
<organism evidence="1 2">
    <name type="scientific">Microbacterium maritypicum</name>
    <name type="common">Microbacterium liquefaciens</name>
    <dbReference type="NCBI Taxonomy" id="33918"/>
    <lineage>
        <taxon>Bacteria</taxon>
        <taxon>Bacillati</taxon>
        <taxon>Actinomycetota</taxon>
        <taxon>Actinomycetes</taxon>
        <taxon>Micrococcales</taxon>
        <taxon>Microbacteriaceae</taxon>
        <taxon>Microbacterium</taxon>
    </lineage>
</organism>
<dbReference type="InterPro" id="IPR025412">
    <property type="entry name" value="DUF4304"/>
</dbReference>
<reference evidence="1" key="1">
    <citation type="submission" date="2023-02" db="EMBL/GenBank/DDBJ databases">
        <title>Genome sequence of Microbacterium liquefaciens B1075.</title>
        <authorList>
            <person name="Cao J."/>
            <person name="Li X."/>
        </authorList>
    </citation>
    <scope>NUCLEOTIDE SEQUENCE</scope>
    <source>
        <strain evidence="1">B1075</strain>
    </source>
</reference>
<dbReference type="EMBL" id="CP118606">
    <property type="protein sequence ID" value="WEF22381.1"/>
    <property type="molecule type" value="Genomic_DNA"/>
</dbReference>
<sequence length="150" mass="17046">MTTAQDQVRSLLREDVAPILRAAGFRGTERSFAIPSPDWFAQIGVQTSAVSTSMLSKLTLNAQVIPKAFWKEVRVERQYPAKPSPNTHYGRGGEFWQVRVGELVDGNDRWWELDDRGTRRRQLAVELTDLIIDVVLPAMMSRMLRQSSES</sequence>
<evidence type="ECO:0000313" key="2">
    <source>
        <dbReference type="Proteomes" id="UP001214756"/>
    </source>
</evidence>
<dbReference type="AlphaFoldDB" id="A0AAJ5VDM8"/>
<dbReference type="RefSeq" id="WP_275093703.1">
    <property type="nucleotide sequence ID" value="NZ_CP118606.1"/>
</dbReference>